<evidence type="ECO:0000313" key="3">
    <source>
        <dbReference type="EMBL" id="GGN50789.1"/>
    </source>
</evidence>
<evidence type="ECO:0000259" key="2">
    <source>
        <dbReference type="SMART" id="SM00387"/>
    </source>
</evidence>
<keyword evidence="3" id="KW-0418">Kinase</keyword>
<dbReference type="SUPFAM" id="SSF55874">
    <property type="entry name" value="ATPase domain of HSP90 chaperone/DNA topoisomerase II/histidine kinase"/>
    <property type="match status" value="1"/>
</dbReference>
<proteinExistence type="predicted"/>
<dbReference type="InterPro" id="IPR003594">
    <property type="entry name" value="HATPase_dom"/>
</dbReference>
<protein>
    <submittedName>
        <fullName evidence="3">Sensor histidine kinase NatK</fullName>
    </submittedName>
</protein>
<dbReference type="PANTHER" id="PTHR40448">
    <property type="entry name" value="TWO-COMPONENT SENSOR HISTIDINE KINASE"/>
    <property type="match status" value="1"/>
</dbReference>
<reference evidence="3" key="1">
    <citation type="journal article" date="2014" name="Int. J. Syst. Evol. Microbiol.">
        <title>Complete genome sequence of Corynebacterium casei LMG S-19264T (=DSM 44701T), isolated from a smear-ripened cheese.</title>
        <authorList>
            <consortium name="US DOE Joint Genome Institute (JGI-PGF)"/>
            <person name="Walter F."/>
            <person name="Albersmeier A."/>
            <person name="Kalinowski J."/>
            <person name="Ruckert C."/>
        </authorList>
    </citation>
    <scope>NUCLEOTIDE SEQUENCE</scope>
    <source>
        <strain evidence="3">JCM 17251</strain>
    </source>
</reference>
<dbReference type="Pfam" id="PF14501">
    <property type="entry name" value="HATPase_c_5"/>
    <property type="match status" value="1"/>
</dbReference>
<keyword evidence="4" id="KW-1185">Reference proteome</keyword>
<dbReference type="PANTHER" id="PTHR40448:SF1">
    <property type="entry name" value="TWO-COMPONENT SENSOR HISTIDINE KINASE"/>
    <property type="match status" value="1"/>
</dbReference>
<dbReference type="AlphaFoldDB" id="A0A917XSX1"/>
<dbReference type="InterPro" id="IPR036890">
    <property type="entry name" value="HATPase_C_sf"/>
</dbReference>
<organism evidence="3 4">
    <name type="scientific">Oceanobacillus indicireducens</name>
    <dbReference type="NCBI Taxonomy" id="1004261"/>
    <lineage>
        <taxon>Bacteria</taxon>
        <taxon>Bacillati</taxon>
        <taxon>Bacillota</taxon>
        <taxon>Bacilli</taxon>
        <taxon>Bacillales</taxon>
        <taxon>Bacillaceae</taxon>
        <taxon>Oceanobacillus</taxon>
    </lineage>
</organism>
<dbReference type="Proteomes" id="UP000624041">
    <property type="component" value="Unassembled WGS sequence"/>
</dbReference>
<dbReference type="InterPro" id="IPR032834">
    <property type="entry name" value="NatK-like_C"/>
</dbReference>
<evidence type="ECO:0000313" key="4">
    <source>
        <dbReference type="Proteomes" id="UP000624041"/>
    </source>
</evidence>
<evidence type="ECO:0000256" key="1">
    <source>
        <dbReference type="SAM" id="Phobius"/>
    </source>
</evidence>
<keyword evidence="3" id="KW-0808">Transferase</keyword>
<comment type="caution">
    <text evidence="3">The sequence shown here is derived from an EMBL/GenBank/DDBJ whole genome shotgun (WGS) entry which is preliminary data.</text>
</comment>
<dbReference type="RefSeq" id="WP_229782528.1">
    <property type="nucleotide sequence ID" value="NZ_BMOS01000002.1"/>
</dbReference>
<dbReference type="GO" id="GO:0042802">
    <property type="term" value="F:identical protein binding"/>
    <property type="evidence" value="ECO:0007669"/>
    <property type="project" value="TreeGrafter"/>
</dbReference>
<gene>
    <name evidence="3" type="primary">natK</name>
    <name evidence="3" type="ORF">GCM10007971_04780</name>
</gene>
<feature type="transmembrane region" description="Helical" evidence="1">
    <location>
        <begin position="32"/>
        <end position="47"/>
    </location>
</feature>
<keyword evidence="1" id="KW-1133">Transmembrane helix</keyword>
<dbReference type="Gene3D" id="3.30.565.10">
    <property type="entry name" value="Histidine kinase-like ATPase, C-terminal domain"/>
    <property type="match status" value="1"/>
</dbReference>
<dbReference type="GO" id="GO:0016301">
    <property type="term" value="F:kinase activity"/>
    <property type="evidence" value="ECO:0007669"/>
    <property type="project" value="UniProtKB-KW"/>
</dbReference>
<sequence>MGIVRLYWVSVVLLFAFHLELAGRALPFDFPFYVSIIVALFLVFLLQRKMIVQIEALGAKVNLGLYSIQLLVLFIYLLSGPGLISLIPFLLFLSVEIMRLTLGRKLYHKDELIHSHTREIEQMNEAFLIVRKERHDFLKHISAMHYMLENKNHKEATTYLNELVEGYKETNLSIQGERGTVAGILHQSYRKGKDNGIEVTYDLEAAISSLPLSDRDLTELIGNILDNALEASAEWQKETGKQAHITLQTSKRSGLFILSCKNYTLPIPNDVLDHLFTKQARTTKSGDHEGLGTQIIAQITQKHAGYLDFVYKNQTFTLQIKLPAILKSVDTE</sequence>
<accession>A0A917XSX1</accession>
<keyword evidence="1" id="KW-0472">Membrane</keyword>
<dbReference type="EMBL" id="BMOS01000002">
    <property type="protein sequence ID" value="GGN50789.1"/>
    <property type="molecule type" value="Genomic_DNA"/>
</dbReference>
<reference evidence="3" key="2">
    <citation type="submission" date="2020-09" db="EMBL/GenBank/DDBJ databases">
        <authorList>
            <person name="Sun Q."/>
            <person name="Ohkuma M."/>
        </authorList>
    </citation>
    <scope>NUCLEOTIDE SEQUENCE</scope>
    <source>
        <strain evidence="3">JCM 17251</strain>
    </source>
</reference>
<keyword evidence="1" id="KW-0812">Transmembrane</keyword>
<feature type="domain" description="Histidine kinase/HSP90-like ATPase" evidence="2">
    <location>
        <begin position="212"/>
        <end position="324"/>
    </location>
</feature>
<dbReference type="SMART" id="SM00387">
    <property type="entry name" value="HATPase_c"/>
    <property type="match status" value="1"/>
</dbReference>
<name>A0A917XSX1_9BACI</name>